<proteinExistence type="predicted"/>
<organism evidence="1 2">
    <name type="scientific">Periplaneta americana</name>
    <name type="common">American cockroach</name>
    <name type="synonym">Blatta americana</name>
    <dbReference type="NCBI Taxonomy" id="6978"/>
    <lineage>
        <taxon>Eukaryota</taxon>
        <taxon>Metazoa</taxon>
        <taxon>Ecdysozoa</taxon>
        <taxon>Arthropoda</taxon>
        <taxon>Hexapoda</taxon>
        <taxon>Insecta</taxon>
        <taxon>Pterygota</taxon>
        <taxon>Neoptera</taxon>
        <taxon>Polyneoptera</taxon>
        <taxon>Dictyoptera</taxon>
        <taxon>Blattodea</taxon>
        <taxon>Blattoidea</taxon>
        <taxon>Blattidae</taxon>
        <taxon>Blattinae</taxon>
        <taxon>Periplaneta</taxon>
    </lineage>
</organism>
<protein>
    <submittedName>
        <fullName evidence="1">Uncharacterized protein</fullName>
    </submittedName>
</protein>
<evidence type="ECO:0000313" key="1">
    <source>
        <dbReference type="EMBL" id="KAJ4428896.1"/>
    </source>
</evidence>
<dbReference type="Proteomes" id="UP001148838">
    <property type="component" value="Unassembled WGS sequence"/>
</dbReference>
<comment type="caution">
    <text evidence="1">The sequence shown here is derived from an EMBL/GenBank/DDBJ whole genome shotgun (WGS) entry which is preliminary data.</text>
</comment>
<sequence length="135" mass="15481">MTGLCEGGNEPPGSLKAIIPQDMLLVWLVSEVILFSKNINIFETTMRLSVKKAAKQYNVVCCCDENPNPRIPIKRHVTNTVTSHKGRFWTSRRESSRNFLDWTSMRPKQLVRSAAFRNPIIRLMKMERALVMFAA</sequence>
<reference evidence="1 2" key="1">
    <citation type="journal article" date="2022" name="Allergy">
        <title>Genome assembly and annotation of Periplaneta americana reveal a comprehensive cockroach allergen profile.</title>
        <authorList>
            <person name="Wang L."/>
            <person name="Xiong Q."/>
            <person name="Saelim N."/>
            <person name="Wang L."/>
            <person name="Nong W."/>
            <person name="Wan A.T."/>
            <person name="Shi M."/>
            <person name="Liu X."/>
            <person name="Cao Q."/>
            <person name="Hui J.H.L."/>
            <person name="Sookrung N."/>
            <person name="Leung T.F."/>
            <person name="Tungtrongchitr A."/>
            <person name="Tsui S.K.W."/>
        </authorList>
    </citation>
    <scope>NUCLEOTIDE SEQUENCE [LARGE SCALE GENOMIC DNA]</scope>
    <source>
        <strain evidence="1">PWHHKU_190912</strain>
    </source>
</reference>
<keyword evidence="2" id="KW-1185">Reference proteome</keyword>
<accession>A0ABQ8S4U7</accession>
<evidence type="ECO:0000313" key="2">
    <source>
        <dbReference type="Proteomes" id="UP001148838"/>
    </source>
</evidence>
<dbReference type="EMBL" id="JAJSOF020000036">
    <property type="protein sequence ID" value="KAJ4428896.1"/>
    <property type="molecule type" value="Genomic_DNA"/>
</dbReference>
<gene>
    <name evidence="1" type="ORF">ANN_25890</name>
</gene>
<name>A0ABQ8S4U7_PERAM</name>